<reference evidence="1 2" key="1">
    <citation type="submission" date="2019-09" db="EMBL/GenBank/DDBJ databases">
        <title>Mumia zhuanghuii sp. nov. isolated from the intestinal contents of plateau pika (Ochotona curzoniae) in the Qinghai-Tibet plateau of China.</title>
        <authorList>
            <person name="Tian Z."/>
        </authorList>
    </citation>
    <scope>NUCLEOTIDE SEQUENCE [LARGE SCALE GENOMIC DNA]</scope>
    <source>
        <strain evidence="2">350</strain>
    </source>
</reference>
<dbReference type="EMBL" id="VDFQ02000002">
    <property type="protein sequence ID" value="KAA1423405.1"/>
    <property type="molecule type" value="Genomic_DNA"/>
</dbReference>
<dbReference type="Proteomes" id="UP000307768">
    <property type="component" value="Unassembled WGS sequence"/>
</dbReference>
<protein>
    <submittedName>
        <fullName evidence="1">Uncharacterized protein</fullName>
    </submittedName>
</protein>
<sequence>MSRRRRSIRSEHEHLFVRRITVVCPLNAVHRLGEVVEDASGIRIHRRSLSDHLDARLDDDGHGLRRDGERLRASCARCLLAGERGDHIVAWRLVVGVLTDMRAHGPASRTLPLDARRWRAEP</sequence>
<proteinExistence type="predicted"/>
<organism evidence="1 2">
    <name type="scientific">Mumia zhuanghuii</name>
    <dbReference type="NCBI Taxonomy" id="2585211"/>
    <lineage>
        <taxon>Bacteria</taxon>
        <taxon>Bacillati</taxon>
        <taxon>Actinomycetota</taxon>
        <taxon>Actinomycetes</taxon>
        <taxon>Propionibacteriales</taxon>
        <taxon>Nocardioidaceae</taxon>
        <taxon>Mumia</taxon>
    </lineage>
</organism>
<comment type="caution">
    <text evidence="1">The sequence shown here is derived from an EMBL/GenBank/DDBJ whole genome shotgun (WGS) entry which is preliminary data.</text>
</comment>
<dbReference type="RefSeq" id="WP_149768924.1">
    <property type="nucleotide sequence ID" value="NZ_VDFQ02000002.1"/>
</dbReference>
<evidence type="ECO:0000313" key="1">
    <source>
        <dbReference type="EMBL" id="KAA1423405.1"/>
    </source>
</evidence>
<dbReference type="AlphaFoldDB" id="A0A5Q6RZ70"/>
<accession>A0A5Q6RZ70</accession>
<evidence type="ECO:0000313" key="2">
    <source>
        <dbReference type="Proteomes" id="UP000307768"/>
    </source>
</evidence>
<name>A0A5Q6RZ70_9ACTN</name>
<gene>
    <name evidence="1" type="ORF">FE697_007280</name>
</gene>